<protein>
    <submittedName>
        <fullName evidence="2">Uncharacterized protein</fullName>
    </submittedName>
</protein>
<evidence type="ECO:0000313" key="2">
    <source>
        <dbReference type="EMBL" id="CAC5423724.1"/>
    </source>
</evidence>
<accession>A0A6J8ET09</accession>
<feature type="compositionally biased region" description="Polar residues" evidence="1">
    <location>
        <begin position="1"/>
        <end position="12"/>
    </location>
</feature>
<feature type="region of interest" description="Disordered" evidence="1">
    <location>
        <begin position="1"/>
        <end position="29"/>
    </location>
</feature>
<organism evidence="2 3">
    <name type="scientific">Mytilus coruscus</name>
    <name type="common">Sea mussel</name>
    <dbReference type="NCBI Taxonomy" id="42192"/>
    <lineage>
        <taxon>Eukaryota</taxon>
        <taxon>Metazoa</taxon>
        <taxon>Spiralia</taxon>
        <taxon>Lophotrochozoa</taxon>
        <taxon>Mollusca</taxon>
        <taxon>Bivalvia</taxon>
        <taxon>Autobranchia</taxon>
        <taxon>Pteriomorphia</taxon>
        <taxon>Mytilida</taxon>
        <taxon>Mytiloidea</taxon>
        <taxon>Mytilidae</taxon>
        <taxon>Mytilinae</taxon>
        <taxon>Mytilus</taxon>
    </lineage>
</organism>
<dbReference type="Proteomes" id="UP000507470">
    <property type="component" value="Unassembled WGS sequence"/>
</dbReference>
<proteinExistence type="predicted"/>
<dbReference type="EMBL" id="CACVKT020009851">
    <property type="protein sequence ID" value="CAC5423724.1"/>
    <property type="molecule type" value="Genomic_DNA"/>
</dbReference>
<evidence type="ECO:0000313" key="3">
    <source>
        <dbReference type="Proteomes" id="UP000507470"/>
    </source>
</evidence>
<reference evidence="2 3" key="1">
    <citation type="submission" date="2020-06" db="EMBL/GenBank/DDBJ databases">
        <authorList>
            <person name="Li R."/>
            <person name="Bekaert M."/>
        </authorList>
    </citation>
    <scope>NUCLEOTIDE SEQUENCE [LARGE SCALE GENOMIC DNA]</scope>
    <source>
        <strain evidence="3">wild</strain>
    </source>
</reference>
<name>A0A6J8ET09_MYTCO</name>
<evidence type="ECO:0000256" key="1">
    <source>
        <dbReference type="SAM" id="MobiDB-lite"/>
    </source>
</evidence>
<dbReference type="AlphaFoldDB" id="A0A6J8ET09"/>
<sequence>MVKTSHPLSTSGLARLTLKKGRKESSNEKMIVSPSGMTTLLPIVNRNATYVNRPFSASGLIKLPPINSSNKTKEMDRPISSARLSPLFIANENTSNRPLSASGSPRLPPIIDGNAVEVCRPLSSLSGYLLLPPIPSYKLHSVEDRHLSVEGSNGVESHLTSNRAEYF</sequence>
<keyword evidence="3" id="KW-1185">Reference proteome</keyword>
<gene>
    <name evidence="2" type="ORF">MCOR_55694</name>
</gene>